<dbReference type="Proteomes" id="UP001177003">
    <property type="component" value="Chromosome 0"/>
</dbReference>
<dbReference type="InterPro" id="IPR000719">
    <property type="entry name" value="Prot_kinase_dom"/>
</dbReference>
<dbReference type="GO" id="GO:0004714">
    <property type="term" value="F:transmembrane receptor protein tyrosine kinase activity"/>
    <property type="evidence" value="ECO:0007669"/>
    <property type="project" value="InterPro"/>
</dbReference>
<gene>
    <name evidence="11" type="ORF">LSALG_LOCUS1176</name>
</gene>
<keyword evidence="5" id="KW-0418">Kinase</keyword>
<evidence type="ECO:0000256" key="1">
    <source>
        <dbReference type="ARBA" id="ARBA00012513"/>
    </source>
</evidence>
<feature type="domain" description="Protein kinase" evidence="10">
    <location>
        <begin position="24"/>
        <end position="300"/>
    </location>
</feature>
<dbReference type="InterPro" id="IPR045272">
    <property type="entry name" value="ANXUR1/2-like"/>
</dbReference>
<proteinExistence type="predicted"/>
<dbReference type="SMART" id="SM00220">
    <property type="entry name" value="S_TKc"/>
    <property type="match status" value="1"/>
</dbReference>
<keyword evidence="6" id="KW-0067">ATP-binding</keyword>
<dbReference type="GO" id="GO:0005886">
    <property type="term" value="C:plasma membrane"/>
    <property type="evidence" value="ECO:0007669"/>
    <property type="project" value="TreeGrafter"/>
</dbReference>
<dbReference type="PANTHER" id="PTHR27003">
    <property type="entry name" value="OS07G0166700 PROTEIN"/>
    <property type="match status" value="1"/>
</dbReference>
<keyword evidence="9" id="KW-0812">Transmembrane</keyword>
<evidence type="ECO:0000256" key="8">
    <source>
        <dbReference type="ARBA" id="ARBA00048679"/>
    </source>
</evidence>
<dbReference type="Gene3D" id="3.30.200.20">
    <property type="entry name" value="Phosphorylase Kinase, domain 1"/>
    <property type="match status" value="1"/>
</dbReference>
<dbReference type="PROSITE" id="PS00108">
    <property type="entry name" value="PROTEIN_KINASE_ST"/>
    <property type="match status" value="1"/>
</dbReference>
<keyword evidence="12" id="KW-1185">Reference proteome</keyword>
<protein>
    <recommendedName>
        <fullName evidence="1">non-specific serine/threonine protein kinase</fullName>
        <ecNumber evidence="1">2.7.11.1</ecNumber>
    </recommendedName>
</protein>
<dbReference type="GO" id="GO:0009506">
    <property type="term" value="C:plasmodesma"/>
    <property type="evidence" value="ECO:0007669"/>
    <property type="project" value="TreeGrafter"/>
</dbReference>
<keyword evidence="3" id="KW-0808">Transferase</keyword>
<dbReference type="PROSITE" id="PS50011">
    <property type="entry name" value="PROTEIN_KINASE_DOM"/>
    <property type="match status" value="1"/>
</dbReference>
<name>A0AA35VI90_LACSI</name>
<dbReference type="Gene3D" id="1.10.510.10">
    <property type="entry name" value="Transferase(Phosphotransferase) domain 1"/>
    <property type="match status" value="1"/>
</dbReference>
<keyword evidence="9" id="KW-0472">Membrane</keyword>
<evidence type="ECO:0000256" key="6">
    <source>
        <dbReference type="ARBA" id="ARBA00022840"/>
    </source>
</evidence>
<dbReference type="FunFam" id="1.10.510.10:FF:001023">
    <property type="entry name" value="Os07g0541700 protein"/>
    <property type="match status" value="1"/>
</dbReference>
<accession>A0AA35VI90</accession>
<dbReference type="InterPro" id="IPR008271">
    <property type="entry name" value="Ser/Thr_kinase_AS"/>
</dbReference>
<keyword evidence="9" id="KW-1133">Transmembrane helix</keyword>
<evidence type="ECO:0000256" key="2">
    <source>
        <dbReference type="ARBA" id="ARBA00022527"/>
    </source>
</evidence>
<dbReference type="FunFam" id="3.30.200.20:FF:000039">
    <property type="entry name" value="receptor-like protein kinase FERONIA"/>
    <property type="match status" value="1"/>
</dbReference>
<dbReference type="EMBL" id="OX465086">
    <property type="protein sequence ID" value="CAI9260338.1"/>
    <property type="molecule type" value="Genomic_DNA"/>
</dbReference>
<comment type="catalytic activity">
    <reaction evidence="8">
        <text>L-seryl-[protein] + ATP = O-phospho-L-seryl-[protein] + ADP + H(+)</text>
        <dbReference type="Rhea" id="RHEA:17989"/>
        <dbReference type="Rhea" id="RHEA-COMP:9863"/>
        <dbReference type="Rhea" id="RHEA-COMP:11604"/>
        <dbReference type="ChEBI" id="CHEBI:15378"/>
        <dbReference type="ChEBI" id="CHEBI:29999"/>
        <dbReference type="ChEBI" id="CHEBI:30616"/>
        <dbReference type="ChEBI" id="CHEBI:83421"/>
        <dbReference type="ChEBI" id="CHEBI:456216"/>
        <dbReference type="EC" id="2.7.11.1"/>
    </reaction>
</comment>
<organism evidence="11 12">
    <name type="scientific">Lactuca saligna</name>
    <name type="common">Willowleaf lettuce</name>
    <dbReference type="NCBI Taxonomy" id="75948"/>
    <lineage>
        <taxon>Eukaryota</taxon>
        <taxon>Viridiplantae</taxon>
        <taxon>Streptophyta</taxon>
        <taxon>Embryophyta</taxon>
        <taxon>Tracheophyta</taxon>
        <taxon>Spermatophyta</taxon>
        <taxon>Magnoliopsida</taxon>
        <taxon>eudicotyledons</taxon>
        <taxon>Gunneridae</taxon>
        <taxon>Pentapetalae</taxon>
        <taxon>asterids</taxon>
        <taxon>campanulids</taxon>
        <taxon>Asterales</taxon>
        <taxon>Asteraceae</taxon>
        <taxon>Cichorioideae</taxon>
        <taxon>Cichorieae</taxon>
        <taxon>Lactucinae</taxon>
        <taxon>Lactuca</taxon>
    </lineage>
</organism>
<dbReference type="GO" id="GO:0004674">
    <property type="term" value="F:protein serine/threonine kinase activity"/>
    <property type="evidence" value="ECO:0007669"/>
    <property type="project" value="UniProtKB-KW"/>
</dbReference>
<evidence type="ECO:0000256" key="4">
    <source>
        <dbReference type="ARBA" id="ARBA00022741"/>
    </source>
</evidence>
<dbReference type="GO" id="GO:0005524">
    <property type="term" value="F:ATP binding"/>
    <property type="evidence" value="ECO:0007669"/>
    <property type="project" value="UniProtKB-KW"/>
</dbReference>
<reference evidence="11" key="1">
    <citation type="submission" date="2023-04" db="EMBL/GenBank/DDBJ databases">
        <authorList>
            <person name="Vijverberg K."/>
            <person name="Xiong W."/>
            <person name="Schranz E."/>
        </authorList>
    </citation>
    <scope>NUCLEOTIDE SEQUENCE</scope>
</reference>
<evidence type="ECO:0000256" key="9">
    <source>
        <dbReference type="SAM" id="Phobius"/>
    </source>
</evidence>
<dbReference type="PANTHER" id="PTHR27003:SF459">
    <property type="entry name" value="IQ MOTIF, EF-HAND BINDING SITE, PROTEIN KINASE-LIKE DOMAIN PROTEIN-RELATED"/>
    <property type="match status" value="1"/>
</dbReference>
<dbReference type="Pfam" id="PF07714">
    <property type="entry name" value="PK_Tyr_Ser-Thr"/>
    <property type="match status" value="1"/>
</dbReference>
<evidence type="ECO:0000256" key="3">
    <source>
        <dbReference type="ARBA" id="ARBA00022679"/>
    </source>
</evidence>
<dbReference type="EC" id="2.7.11.1" evidence="1"/>
<feature type="transmembrane region" description="Helical" evidence="9">
    <location>
        <begin position="340"/>
        <end position="363"/>
    </location>
</feature>
<evidence type="ECO:0000256" key="5">
    <source>
        <dbReference type="ARBA" id="ARBA00022777"/>
    </source>
</evidence>
<dbReference type="AlphaFoldDB" id="A0AA35VI90"/>
<dbReference type="InterPro" id="IPR011009">
    <property type="entry name" value="Kinase-like_dom_sf"/>
</dbReference>
<dbReference type="InterPro" id="IPR001245">
    <property type="entry name" value="Ser-Thr/Tyr_kinase_cat_dom"/>
</dbReference>
<dbReference type="SUPFAM" id="SSF56112">
    <property type="entry name" value="Protein kinase-like (PK-like)"/>
    <property type="match status" value="1"/>
</dbReference>
<comment type="catalytic activity">
    <reaction evidence="7">
        <text>L-threonyl-[protein] + ATP = O-phospho-L-threonyl-[protein] + ADP + H(+)</text>
        <dbReference type="Rhea" id="RHEA:46608"/>
        <dbReference type="Rhea" id="RHEA-COMP:11060"/>
        <dbReference type="Rhea" id="RHEA-COMP:11605"/>
        <dbReference type="ChEBI" id="CHEBI:15378"/>
        <dbReference type="ChEBI" id="CHEBI:30013"/>
        <dbReference type="ChEBI" id="CHEBI:30616"/>
        <dbReference type="ChEBI" id="CHEBI:61977"/>
        <dbReference type="ChEBI" id="CHEBI:456216"/>
        <dbReference type="EC" id="2.7.11.1"/>
    </reaction>
</comment>
<keyword evidence="2" id="KW-0723">Serine/threonine-protein kinase</keyword>
<sequence length="384" mass="44211">MSSINEFAHLKVPLEAIKLATNNFGDNCYISEGGFGKVYKGELFHFGDQVMVAAKRLDRRFGQGTPEFWKEIMMLSRYRHENLVSLLGYSDEGGENVLIYEYLPNKSLDRYLSSPKLSWIQRLNICIGAACGLEYLHNPGGTTQRVLHRDIKSSNILLDNNWNAKISDFGLSKIGPANQEFTFLISHPAGTPGYCDPLYVDKGYLTKESDVYSFGVVLFEVLCGRLCIANYDDGRRFLSKLAQSCYEENKMRTIVLDCLQDQISPDCLDKFSKIAYQCLQRNHYQRPLVAEIIQELNAALEYQLRYVKPGDMSEEELKSYYDKYPKKPILTLIKGHIKRILYYVYICLSIYGIVYGVLLWYYMIVNVNMARRKFIDAFSGEVWI</sequence>
<evidence type="ECO:0000313" key="11">
    <source>
        <dbReference type="EMBL" id="CAI9260338.1"/>
    </source>
</evidence>
<evidence type="ECO:0000256" key="7">
    <source>
        <dbReference type="ARBA" id="ARBA00047899"/>
    </source>
</evidence>
<keyword evidence="4" id="KW-0547">Nucleotide-binding</keyword>
<evidence type="ECO:0000259" key="10">
    <source>
        <dbReference type="PROSITE" id="PS50011"/>
    </source>
</evidence>
<evidence type="ECO:0000313" key="12">
    <source>
        <dbReference type="Proteomes" id="UP001177003"/>
    </source>
</evidence>